<name>A0AAW1BTD7_CROAD</name>
<keyword evidence="4" id="KW-1185">Reference proteome</keyword>
<feature type="compositionally biased region" description="Basic and acidic residues" evidence="1">
    <location>
        <begin position="1"/>
        <end position="14"/>
    </location>
</feature>
<evidence type="ECO:0000313" key="3">
    <source>
        <dbReference type="EMBL" id="KAK9405000.1"/>
    </source>
</evidence>
<dbReference type="PANTHER" id="PTHR11949">
    <property type="entry name" value="INTERFERON REGULATORY FACTOR"/>
    <property type="match status" value="1"/>
</dbReference>
<gene>
    <name evidence="3" type="ORF">NXF25_009827</name>
</gene>
<dbReference type="AlphaFoldDB" id="A0AAW1BTD7"/>
<proteinExistence type="predicted"/>
<dbReference type="FunFam" id="2.60.200.10:FF:000013">
    <property type="entry name" value="Interferon regulatory factor 8"/>
    <property type="match status" value="1"/>
</dbReference>
<dbReference type="InterPro" id="IPR017855">
    <property type="entry name" value="SMAD-like_dom_sf"/>
</dbReference>
<dbReference type="GO" id="GO:0005634">
    <property type="term" value="C:nucleus"/>
    <property type="evidence" value="ECO:0007669"/>
    <property type="project" value="TreeGrafter"/>
</dbReference>
<comment type="caution">
    <text evidence="3">The sequence shown here is derived from an EMBL/GenBank/DDBJ whole genome shotgun (WGS) entry which is preliminary data.</text>
</comment>
<evidence type="ECO:0000259" key="2">
    <source>
        <dbReference type="SMART" id="SM01243"/>
    </source>
</evidence>
<feature type="region of interest" description="Disordered" evidence="1">
    <location>
        <begin position="1"/>
        <end position="26"/>
    </location>
</feature>
<protein>
    <submittedName>
        <fullName evidence="3">Interferon regulatory factor 4-like</fullName>
    </submittedName>
</protein>
<dbReference type="InterPro" id="IPR008984">
    <property type="entry name" value="SMAD_FHA_dom_sf"/>
</dbReference>
<reference evidence="3 4" key="1">
    <citation type="journal article" date="2024" name="Proc. Natl. Acad. Sci. U.S.A.">
        <title>The genetic regulatory architecture and epigenomic basis for age-related changes in rattlesnake venom.</title>
        <authorList>
            <person name="Hogan M.P."/>
            <person name="Holding M.L."/>
            <person name="Nystrom G.S."/>
            <person name="Colston T.J."/>
            <person name="Bartlett D.A."/>
            <person name="Mason A.J."/>
            <person name="Ellsworth S.A."/>
            <person name="Rautsaw R.M."/>
            <person name="Lawrence K.C."/>
            <person name="Strickland J.L."/>
            <person name="He B."/>
            <person name="Fraser P."/>
            <person name="Margres M.J."/>
            <person name="Gilbert D.M."/>
            <person name="Gibbs H.L."/>
            <person name="Parkinson C.L."/>
            <person name="Rokyta D.R."/>
        </authorList>
    </citation>
    <scope>NUCLEOTIDE SEQUENCE [LARGE SCALE GENOMIC DNA]</scope>
    <source>
        <strain evidence="3">DRR0105</strain>
    </source>
</reference>
<dbReference type="GO" id="GO:0000981">
    <property type="term" value="F:DNA-binding transcription factor activity, RNA polymerase II-specific"/>
    <property type="evidence" value="ECO:0007669"/>
    <property type="project" value="TreeGrafter"/>
</dbReference>
<dbReference type="GO" id="GO:0002376">
    <property type="term" value="P:immune system process"/>
    <property type="evidence" value="ECO:0007669"/>
    <property type="project" value="TreeGrafter"/>
</dbReference>
<dbReference type="SUPFAM" id="SSF49879">
    <property type="entry name" value="SMAD/FHA domain"/>
    <property type="match status" value="1"/>
</dbReference>
<dbReference type="Gene3D" id="2.60.200.10">
    <property type="match status" value="1"/>
</dbReference>
<dbReference type="PANTHER" id="PTHR11949:SF24">
    <property type="entry name" value="INTERFERON REGULATORY FACTOR 9"/>
    <property type="match status" value="1"/>
</dbReference>
<dbReference type="GO" id="GO:0000978">
    <property type="term" value="F:RNA polymerase II cis-regulatory region sequence-specific DNA binding"/>
    <property type="evidence" value="ECO:0007669"/>
    <property type="project" value="TreeGrafter"/>
</dbReference>
<dbReference type="Pfam" id="PF10401">
    <property type="entry name" value="IRF-3"/>
    <property type="match status" value="1"/>
</dbReference>
<dbReference type="Proteomes" id="UP001474421">
    <property type="component" value="Unassembled WGS sequence"/>
</dbReference>
<evidence type="ECO:0000256" key="1">
    <source>
        <dbReference type="SAM" id="MobiDB-lite"/>
    </source>
</evidence>
<sequence length="283" mass="32056">MAKPSTEPDRKRADNPGGPLIPQQLSNPDLQGCQVKAFFHTLAPSQIYQHPSRAFVSPSPLLVPSKSTNSDCCLHVRLYYCDVLVKEMTTSAAEGCRITYRPVMAENEDLYGPSGMDEIQFPSLDVLGCRSWGPKSILVLKRLLPHLHRGVLLWVAPEGVFMKRQCQGRVYWKGPLAPHKDQPNKLEREKTYRLLDTQEFLQELRGFLRHGKPLPQYQIHLCFGEEFPPVPNQKLHRFITAQVEPVFVHNLCLHAQHYLPGSQTGPPKAPKNIIQILQQLSSS</sequence>
<dbReference type="EMBL" id="JAOTOJ010000003">
    <property type="protein sequence ID" value="KAK9405000.1"/>
    <property type="molecule type" value="Genomic_DNA"/>
</dbReference>
<accession>A0AAW1BTD7</accession>
<evidence type="ECO:0000313" key="4">
    <source>
        <dbReference type="Proteomes" id="UP001474421"/>
    </source>
</evidence>
<organism evidence="3 4">
    <name type="scientific">Crotalus adamanteus</name>
    <name type="common">Eastern diamondback rattlesnake</name>
    <dbReference type="NCBI Taxonomy" id="8729"/>
    <lineage>
        <taxon>Eukaryota</taxon>
        <taxon>Metazoa</taxon>
        <taxon>Chordata</taxon>
        <taxon>Craniata</taxon>
        <taxon>Vertebrata</taxon>
        <taxon>Euteleostomi</taxon>
        <taxon>Lepidosauria</taxon>
        <taxon>Squamata</taxon>
        <taxon>Bifurcata</taxon>
        <taxon>Unidentata</taxon>
        <taxon>Episquamata</taxon>
        <taxon>Toxicofera</taxon>
        <taxon>Serpentes</taxon>
        <taxon>Colubroidea</taxon>
        <taxon>Viperidae</taxon>
        <taxon>Crotalinae</taxon>
        <taxon>Crotalus</taxon>
    </lineage>
</organism>
<dbReference type="SMART" id="SM01243">
    <property type="entry name" value="IRF-3"/>
    <property type="match status" value="1"/>
</dbReference>
<dbReference type="InterPro" id="IPR019471">
    <property type="entry name" value="Interferon_reg_factor-3"/>
</dbReference>
<feature type="domain" description="Interferon regulatory factor-3" evidence="2">
    <location>
        <begin position="71"/>
        <end position="256"/>
    </location>
</feature>